<keyword evidence="7 14" id="KW-0949">S-adenosyl-L-methionine</keyword>
<evidence type="ECO:0000313" key="16">
    <source>
        <dbReference type="EMBL" id="MBW4769964.1"/>
    </source>
</evidence>
<dbReference type="RefSeq" id="WP_219482120.1">
    <property type="nucleotide sequence ID" value="NZ_JAHXCT010000007.1"/>
</dbReference>
<evidence type="ECO:0000313" key="17">
    <source>
        <dbReference type="Proteomes" id="UP000788426"/>
    </source>
</evidence>
<dbReference type="InterPro" id="IPR004558">
    <property type="entry name" value="Coprogen_oxidase_HemN"/>
</dbReference>
<comment type="catalytic activity">
    <reaction evidence="13 14">
        <text>coproporphyrinogen III + 2 S-adenosyl-L-methionine = protoporphyrinogen IX + 2 5'-deoxyadenosine + 2 L-methionine + 2 CO2</text>
        <dbReference type="Rhea" id="RHEA:15425"/>
        <dbReference type="ChEBI" id="CHEBI:16526"/>
        <dbReference type="ChEBI" id="CHEBI:17319"/>
        <dbReference type="ChEBI" id="CHEBI:57307"/>
        <dbReference type="ChEBI" id="CHEBI:57309"/>
        <dbReference type="ChEBI" id="CHEBI:57844"/>
        <dbReference type="ChEBI" id="CHEBI:59789"/>
        <dbReference type="EC" id="1.3.98.3"/>
    </reaction>
</comment>
<comment type="subunit">
    <text evidence="4">Monomer.</text>
</comment>
<dbReference type="PROSITE" id="PS51918">
    <property type="entry name" value="RADICAL_SAM"/>
    <property type="match status" value="1"/>
</dbReference>
<evidence type="ECO:0000256" key="9">
    <source>
        <dbReference type="ARBA" id="ARBA00023002"/>
    </source>
</evidence>
<dbReference type="InterPro" id="IPR006638">
    <property type="entry name" value="Elp3/MiaA/NifB-like_rSAM"/>
</dbReference>
<comment type="pathway">
    <text evidence="2 14">Porphyrin-containing compound metabolism; protoporphyrin-IX biosynthesis; protoporphyrinogen-IX from coproporphyrinogen-III (AdoMet route): step 1/1.</text>
</comment>
<dbReference type="NCBIfam" id="TIGR00538">
    <property type="entry name" value="hemN"/>
    <property type="match status" value="1"/>
</dbReference>
<evidence type="ECO:0000256" key="12">
    <source>
        <dbReference type="ARBA" id="ARBA00023244"/>
    </source>
</evidence>
<keyword evidence="9 14" id="KW-0560">Oxidoreductase</keyword>
<keyword evidence="5 14" id="KW-0004">4Fe-4S</keyword>
<dbReference type="SMART" id="SM00729">
    <property type="entry name" value="Elp3"/>
    <property type="match status" value="1"/>
</dbReference>
<evidence type="ECO:0000256" key="4">
    <source>
        <dbReference type="ARBA" id="ARBA00011245"/>
    </source>
</evidence>
<dbReference type="EMBL" id="JAHXCT010000007">
    <property type="protein sequence ID" value="MBW4769964.1"/>
    <property type="molecule type" value="Genomic_DNA"/>
</dbReference>
<feature type="domain" description="Radical SAM core" evidence="15">
    <location>
        <begin position="42"/>
        <end position="279"/>
    </location>
</feature>
<dbReference type="CDD" id="cd01335">
    <property type="entry name" value="Radical_SAM"/>
    <property type="match status" value="1"/>
</dbReference>
<evidence type="ECO:0000256" key="7">
    <source>
        <dbReference type="ARBA" id="ARBA00022691"/>
    </source>
</evidence>
<dbReference type="SFLD" id="SFLDS00029">
    <property type="entry name" value="Radical_SAM"/>
    <property type="match status" value="1"/>
</dbReference>
<dbReference type="Pfam" id="PF04055">
    <property type="entry name" value="Radical_SAM"/>
    <property type="match status" value="1"/>
</dbReference>
<dbReference type="Proteomes" id="UP000788426">
    <property type="component" value="Unassembled WGS sequence"/>
</dbReference>
<comment type="caution">
    <text evidence="16">The sequence shown here is derived from an EMBL/GenBank/DDBJ whole genome shotgun (WGS) entry which is preliminary data.</text>
</comment>
<evidence type="ECO:0000256" key="5">
    <source>
        <dbReference type="ARBA" id="ARBA00022485"/>
    </source>
</evidence>
<reference evidence="16 17" key="1">
    <citation type="submission" date="2021-07" db="EMBL/GenBank/DDBJ databases">
        <title>Genomic diversity and antimicrobial resistance of Prevotella spp. isolated from chronic lung disease airways.</title>
        <authorList>
            <person name="Webb K.A."/>
            <person name="Olagoke O.S."/>
            <person name="Baird T."/>
            <person name="Neill J."/>
            <person name="Pham A."/>
            <person name="Wells T.J."/>
            <person name="Ramsay K.A."/>
            <person name="Bell S.C."/>
            <person name="Sarovich D.S."/>
            <person name="Price E.P."/>
        </authorList>
    </citation>
    <scope>NUCLEOTIDE SEQUENCE [LARGE SCALE GENOMIC DNA]</scope>
    <source>
        <strain evidence="16 17">SCHI0011.S.12</strain>
    </source>
</reference>
<dbReference type="InterPro" id="IPR007197">
    <property type="entry name" value="rSAM"/>
</dbReference>
<dbReference type="GO" id="GO:0051989">
    <property type="term" value="F:coproporphyrinogen dehydrogenase activity"/>
    <property type="evidence" value="ECO:0007669"/>
    <property type="project" value="UniProtKB-EC"/>
</dbReference>
<keyword evidence="8 14" id="KW-0479">Metal-binding</keyword>
<dbReference type="InterPro" id="IPR034505">
    <property type="entry name" value="Coproporphyrinogen-III_oxidase"/>
</dbReference>
<evidence type="ECO:0000256" key="1">
    <source>
        <dbReference type="ARBA" id="ARBA00004496"/>
    </source>
</evidence>
<protein>
    <recommendedName>
        <fullName evidence="14">Coproporphyrinogen-III oxidase</fullName>
        <ecNumber evidence="14">1.3.98.3</ecNumber>
    </recommendedName>
</protein>
<gene>
    <name evidence="16" type="primary">hemN</name>
    <name evidence="16" type="ORF">KZO38_09390</name>
</gene>
<evidence type="ECO:0000259" key="15">
    <source>
        <dbReference type="PROSITE" id="PS51918"/>
    </source>
</evidence>
<keyword evidence="6 14" id="KW-0963">Cytoplasm</keyword>
<organism evidence="16 17">
    <name type="scientific">Hoylesella nanceiensis</name>
    <dbReference type="NCBI Taxonomy" id="425941"/>
    <lineage>
        <taxon>Bacteria</taxon>
        <taxon>Pseudomonadati</taxon>
        <taxon>Bacteroidota</taxon>
        <taxon>Bacteroidia</taxon>
        <taxon>Bacteroidales</taxon>
        <taxon>Prevotellaceae</taxon>
        <taxon>Hoylesella</taxon>
    </lineage>
</organism>
<comment type="subcellular location">
    <subcellularLocation>
        <location evidence="1 14">Cytoplasm</location>
    </subcellularLocation>
</comment>
<keyword evidence="10 14" id="KW-0408">Iron</keyword>
<evidence type="ECO:0000256" key="10">
    <source>
        <dbReference type="ARBA" id="ARBA00023004"/>
    </source>
</evidence>
<dbReference type="SFLD" id="SFLDG01065">
    <property type="entry name" value="anaerobic_coproporphyrinogen-I"/>
    <property type="match status" value="1"/>
</dbReference>
<dbReference type="PANTHER" id="PTHR13932">
    <property type="entry name" value="COPROPORPHYRINIGEN III OXIDASE"/>
    <property type="match status" value="1"/>
</dbReference>
<evidence type="ECO:0000256" key="14">
    <source>
        <dbReference type="PIRNR" id="PIRNR000167"/>
    </source>
</evidence>
<evidence type="ECO:0000256" key="6">
    <source>
        <dbReference type="ARBA" id="ARBA00022490"/>
    </source>
</evidence>
<proteinExistence type="inferred from homology"/>
<comment type="cofactor">
    <cofactor evidence="14">
        <name>[4Fe-4S] cluster</name>
        <dbReference type="ChEBI" id="CHEBI:49883"/>
    </cofactor>
    <text evidence="14">Binds 1 [4Fe-4S] cluster. The cluster is coordinated with 3 cysteines and an exchangeable S-adenosyl-L-methionine.</text>
</comment>
<keyword evidence="17" id="KW-1185">Reference proteome</keyword>
<comment type="similarity">
    <text evidence="3 14">Belongs to the anaerobic coproporphyrinogen-III oxidase family.</text>
</comment>
<evidence type="ECO:0000256" key="13">
    <source>
        <dbReference type="ARBA" id="ARBA00048321"/>
    </source>
</evidence>
<evidence type="ECO:0000256" key="11">
    <source>
        <dbReference type="ARBA" id="ARBA00023014"/>
    </source>
</evidence>
<dbReference type="PIRSF" id="PIRSF000167">
    <property type="entry name" value="HemN"/>
    <property type="match status" value="1"/>
</dbReference>
<dbReference type="PANTHER" id="PTHR13932:SF6">
    <property type="entry name" value="OXYGEN-INDEPENDENT COPROPORPHYRINOGEN III OXIDASE"/>
    <property type="match status" value="1"/>
</dbReference>
<evidence type="ECO:0000256" key="8">
    <source>
        <dbReference type="ARBA" id="ARBA00022723"/>
    </source>
</evidence>
<evidence type="ECO:0000256" key="3">
    <source>
        <dbReference type="ARBA" id="ARBA00005493"/>
    </source>
</evidence>
<name>A0ABS6YEG6_9BACT</name>
<dbReference type="EC" id="1.3.98.3" evidence="14"/>
<evidence type="ECO:0000256" key="2">
    <source>
        <dbReference type="ARBA" id="ARBA00004785"/>
    </source>
</evidence>
<keyword evidence="11 14" id="KW-0411">Iron-sulfur</keyword>
<keyword evidence="12 14" id="KW-0627">Porphyrin biosynthesis</keyword>
<accession>A0ABS6YEG6</accession>
<sequence>MNEQVINKYNIPVPRYTSYPPANYFKELNDTEYLSAVDASNDASRNHVSFYLHIPYCNHLCHYCGCNSYAMAKEQQVDKYVEALHREIDIVAAHIDKANRRISQIHYGGGSPTSLPIHYIKELNEHMLSLMPTIEKPEIAIECHPGYLNESDWKALCECGFTRYSLGIQDFNNDVLKAVNRLPSLLPVPEILSILRAHQATINMDFLFGLPLQTPESFEKTMQKAVEMQPDRLVTFSYGHVPWVHKRQLILEKLGLPTADVKQEMMTRAINVLHSAGYRSIGMDHFVRPNDELSVALDSKQLHRNFQGYCTLRTTGQVYAFGVTGISQLGNAYAQNGRNITKYIDSILNDNKLDIERGYILSSQEQVVREVIETMMCNNEIEWNKLSKELNLSVESIQATLNYDVAKLQEMANDGLITMTEQGISMTTSGSPFVRNVVALLDPLMKNNNKQYSKPI</sequence>